<keyword evidence="8" id="KW-0326">Glycosidase</keyword>
<dbReference type="Proteomes" id="UP001516023">
    <property type="component" value="Unassembled WGS sequence"/>
</dbReference>
<dbReference type="InterPro" id="IPR011611">
    <property type="entry name" value="PfkB_dom"/>
</dbReference>
<evidence type="ECO:0000256" key="8">
    <source>
        <dbReference type="ARBA" id="ARBA00023295"/>
    </source>
</evidence>
<protein>
    <recommendedName>
        <fullName evidence="9">Carbohydrate kinase PfkB domain-containing protein</fullName>
    </recommendedName>
</protein>
<keyword evidence="4" id="KW-0418">Kinase</keyword>
<comment type="similarity">
    <text evidence="1">Belongs to the carbohydrate kinase PfkB family.</text>
</comment>
<dbReference type="PANTHER" id="PTHR42909:SF1">
    <property type="entry name" value="CARBOHYDRATE KINASE PFKB DOMAIN-CONTAINING PROTEIN"/>
    <property type="match status" value="1"/>
</dbReference>
<dbReference type="PROSITE" id="PS00583">
    <property type="entry name" value="PFKB_KINASES_1"/>
    <property type="match status" value="1"/>
</dbReference>
<dbReference type="InterPro" id="IPR029056">
    <property type="entry name" value="Ribokinase-like"/>
</dbReference>
<evidence type="ECO:0000256" key="2">
    <source>
        <dbReference type="ARBA" id="ARBA00022679"/>
    </source>
</evidence>
<dbReference type="SUPFAM" id="SSF53613">
    <property type="entry name" value="Ribokinase-like"/>
    <property type="match status" value="1"/>
</dbReference>
<organism evidence="10 11">
    <name type="scientific">Cyclotella cryptica</name>
    <dbReference type="NCBI Taxonomy" id="29204"/>
    <lineage>
        <taxon>Eukaryota</taxon>
        <taxon>Sar</taxon>
        <taxon>Stramenopiles</taxon>
        <taxon>Ochrophyta</taxon>
        <taxon>Bacillariophyta</taxon>
        <taxon>Coscinodiscophyceae</taxon>
        <taxon>Thalassiosirophycidae</taxon>
        <taxon>Stephanodiscales</taxon>
        <taxon>Stephanodiscaceae</taxon>
        <taxon>Cyclotella</taxon>
    </lineage>
</organism>
<dbReference type="InterPro" id="IPR007342">
    <property type="entry name" value="PsuG"/>
</dbReference>
<feature type="domain" description="Carbohydrate kinase PfkB" evidence="9">
    <location>
        <begin position="374"/>
        <end position="686"/>
    </location>
</feature>
<evidence type="ECO:0000313" key="10">
    <source>
        <dbReference type="EMBL" id="KAL3797110.1"/>
    </source>
</evidence>
<evidence type="ECO:0000313" key="11">
    <source>
        <dbReference type="Proteomes" id="UP001516023"/>
    </source>
</evidence>
<keyword evidence="11" id="KW-1185">Reference proteome</keyword>
<dbReference type="PANTHER" id="PTHR42909">
    <property type="entry name" value="ZGC:136858"/>
    <property type="match status" value="1"/>
</dbReference>
<evidence type="ECO:0000256" key="7">
    <source>
        <dbReference type="ARBA" id="ARBA00023239"/>
    </source>
</evidence>
<evidence type="ECO:0000259" key="9">
    <source>
        <dbReference type="Pfam" id="PF00294"/>
    </source>
</evidence>
<reference evidence="10 11" key="1">
    <citation type="journal article" date="2020" name="G3 (Bethesda)">
        <title>Improved Reference Genome for Cyclotella cryptica CCMP332, a Model for Cell Wall Morphogenesis, Salinity Adaptation, and Lipid Production in Diatoms (Bacillariophyta).</title>
        <authorList>
            <person name="Roberts W.R."/>
            <person name="Downey K.M."/>
            <person name="Ruck E.C."/>
            <person name="Traller J.C."/>
            <person name="Alverson A.J."/>
        </authorList>
    </citation>
    <scope>NUCLEOTIDE SEQUENCE [LARGE SCALE GENOMIC DNA]</scope>
    <source>
        <strain evidence="10 11">CCMP332</strain>
    </source>
</reference>
<keyword evidence="3" id="KW-0479">Metal-binding</keyword>
<dbReference type="InterPro" id="IPR002139">
    <property type="entry name" value="Ribo/fructo_kinase"/>
</dbReference>
<dbReference type="EMBL" id="JABMIG020000057">
    <property type="protein sequence ID" value="KAL3797110.1"/>
    <property type="molecule type" value="Genomic_DNA"/>
</dbReference>
<accession>A0ABD3QAF1</accession>
<dbReference type="Gene3D" id="3.40.1790.10">
    <property type="entry name" value="Indigoidine synthase domain"/>
    <property type="match status" value="1"/>
</dbReference>
<evidence type="ECO:0000256" key="5">
    <source>
        <dbReference type="ARBA" id="ARBA00022801"/>
    </source>
</evidence>
<dbReference type="Pfam" id="PF00294">
    <property type="entry name" value="PfkB"/>
    <property type="match status" value="1"/>
</dbReference>
<name>A0ABD3QAF1_9STRA</name>
<dbReference type="HAMAP" id="MF_01876">
    <property type="entry name" value="PsiMP_glycosidase"/>
    <property type="match status" value="1"/>
</dbReference>
<dbReference type="Pfam" id="PF04227">
    <property type="entry name" value="Indigoidine_A"/>
    <property type="match status" value="1"/>
</dbReference>
<dbReference type="GO" id="GO:0016798">
    <property type="term" value="F:hydrolase activity, acting on glycosyl bonds"/>
    <property type="evidence" value="ECO:0007669"/>
    <property type="project" value="UniProtKB-KW"/>
</dbReference>
<dbReference type="InterPro" id="IPR022830">
    <property type="entry name" value="Indigdn_synthA-like"/>
</dbReference>
<gene>
    <name evidence="10" type="ORF">HJC23_000448</name>
</gene>
<dbReference type="GO" id="GO:0016829">
    <property type="term" value="F:lyase activity"/>
    <property type="evidence" value="ECO:0007669"/>
    <property type="project" value="UniProtKB-KW"/>
</dbReference>
<dbReference type="GO" id="GO:0046872">
    <property type="term" value="F:metal ion binding"/>
    <property type="evidence" value="ECO:0007669"/>
    <property type="project" value="UniProtKB-KW"/>
</dbReference>
<keyword evidence="5" id="KW-0378">Hydrolase</keyword>
<evidence type="ECO:0000256" key="4">
    <source>
        <dbReference type="ARBA" id="ARBA00022777"/>
    </source>
</evidence>
<dbReference type="CDD" id="cd01941">
    <property type="entry name" value="YeiC_kinase_like"/>
    <property type="match status" value="1"/>
</dbReference>
<keyword evidence="2" id="KW-0808">Transferase</keyword>
<keyword evidence="7" id="KW-0456">Lyase</keyword>
<dbReference type="AlphaFoldDB" id="A0ABD3QAF1"/>
<comment type="caution">
    <text evidence="10">The sequence shown here is derived from an EMBL/GenBank/DDBJ whole genome shotgun (WGS) entry which is preliminary data.</text>
</comment>
<dbReference type="InterPro" id="IPR002173">
    <property type="entry name" value="Carboh/pur_kinase_PfkB_CS"/>
</dbReference>
<sequence>MIAPTTTPLHTLRRCKAFASAAKRMHSSCVQILPEVAEALRGGRPVVALESTIVAHGMPYPQNLELAKDVSGILRSKGVIPATIAVKNGMFKAGLHSDELEDLAKAGEEGRAIKCSTRDLPLVASNYYHQIHRTKMMESSVIDVSGETIWGATTVAATMRLAHAAGIVTFVTGGTGGVHRGGELSLDISTDLIELSRTPVIVVSAGVKSILDIKRTLEVLETFGVPTAAWKSEDFPAFFSPLSGVKAPATFNDAMDVACAWAAGRDLGMSNGMLVAVPNYDPAGSNVEAAIQEAMKEASSAGIEGRDVTPFILRTVAEKTGGDSLRSNISLVKKNAMVGAEIATAISRVSSHSFNVSTKTISSLELPRSGVAKSRVVCIGGSVMDTVAKPDIDGKLIIGTSNPGKIHRSDGGVGRNVAEVLGRLGSKPIFYTAVGNDEIGRGILRRLGQECGVISNEKTVNVVDDVGTAEYYALNDHSSALIGAIADMDVLSHIPIPSDSDLEGVDFLVLDANLPVERIVEASRRGVQAGCKVCFEPTSVPKSKTLVQFDFLRFVTYAFPNEDELLAMADVFSDDDIISDEESGVEYKNLEVIKRAASVLLSKMMSGGQIVVTLGKRGVLLAMSSDSGEAPVYTHFPAKCIEEVSSSNGPGDTLCGAFIHSLLAGSDSAAAVQFGMEAALLSRSHECSAISPYLSSLSLDKNVRHMK</sequence>
<proteinExistence type="inferred from homology"/>
<dbReference type="GO" id="GO:0016301">
    <property type="term" value="F:kinase activity"/>
    <property type="evidence" value="ECO:0007669"/>
    <property type="project" value="UniProtKB-KW"/>
</dbReference>
<keyword evidence="6" id="KW-0464">Manganese</keyword>
<evidence type="ECO:0000256" key="3">
    <source>
        <dbReference type="ARBA" id="ARBA00022723"/>
    </source>
</evidence>
<dbReference type="PRINTS" id="PR00990">
    <property type="entry name" value="RIBOKINASE"/>
</dbReference>
<dbReference type="SUPFAM" id="SSF110581">
    <property type="entry name" value="Indigoidine synthase A-like"/>
    <property type="match status" value="1"/>
</dbReference>
<evidence type="ECO:0000256" key="6">
    <source>
        <dbReference type="ARBA" id="ARBA00023211"/>
    </source>
</evidence>
<dbReference type="Gene3D" id="3.40.1190.20">
    <property type="match status" value="1"/>
</dbReference>
<evidence type="ECO:0000256" key="1">
    <source>
        <dbReference type="ARBA" id="ARBA00010688"/>
    </source>
</evidence>